<organism evidence="1 2">
    <name type="scientific">Thermomonospora echinospora</name>
    <dbReference type="NCBI Taxonomy" id="1992"/>
    <lineage>
        <taxon>Bacteria</taxon>
        <taxon>Bacillati</taxon>
        <taxon>Actinomycetota</taxon>
        <taxon>Actinomycetes</taxon>
        <taxon>Streptosporangiales</taxon>
        <taxon>Thermomonosporaceae</taxon>
        <taxon>Thermomonospora</taxon>
    </lineage>
</organism>
<protein>
    <submittedName>
        <fullName evidence="1">Uncharacterized protein</fullName>
    </submittedName>
</protein>
<proteinExistence type="predicted"/>
<dbReference type="Proteomes" id="UP000236723">
    <property type="component" value="Unassembled WGS sequence"/>
</dbReference>
<dbReference type="EMBL" id="FNVO01000059">
    <property type="protein sequence ID" value="SEG95016.1"/>
    <property type="molecule type" value="Genomic_DNA"/>
</dbReference>
<keyword evidence="2" id="KW-1185">Reference proteome</keyword>
<dbReference type="AlphaFoldDB" id="A0A1H6EDI3"/>
<gene>
    <name evidence="1" type="ORF">SAMN04489712_1592</name>
</gene>
<accession>A0A1H6EDI3</accession>
<dbReference type="RefSeq" id="WP_103945020.1">
    <property type="nucleotide sequence ID" value="NZ_FNVO01000059.1"/>
</dbReference>
<reference evidence="2" key="1">
    <citation type="submission" date="2016-10" db="EMBL/GenBank/DDBJ databases">
        <authorList>
            <person name="Varghese N."/>
            <person name="Submissions S."/>
        </authorList>
    </citation>
    <scope>NUCLEOTIDE SEQUENCE [LARGE SCALE GENOMIC DNA]</scope>
    <source>
        <strain evidence="2">DSM 43163</strain>
    </source>
</reference>
<sequence length="133" mass="14445">MSTPVSPISPVSIATTDPRVLALARARQQLAHRGMLHPAWEELTEEERTMALPEARNWLEAAVAAGLAPDLDDADTAFVVAEALREFAHRQRGEADQVAADVAAGDDLAAGAEVEQRRRWAEIAETVLDRIDP</sequence>
<evidence type="ECO:0000313" key="1">
    <source>
        <dbReference type="EMBL" id="SEG95016.1"/>
    </source>
</evidence>
<name>A0A1H6EDI3_9ACTN</name>
<evidence type="ECO:0000313" key="2">
    <source>
        <dbReference type="Proteomes" id="UP000236723"/>
    </source>
</evidence>